<dbReference type="InterPro" id="IPR036388">
    <property type="entry name" value="WH-like_DNA-bd_sf"/>
</dbReference>
<dbReference type="Gene3D" id="1.10.10.10">
    <property type="entry name" value="Winged helix-like DNA-binding domain superfamily/Winged helix DNA-binding domain"/>
    <property type="match status" value="1"/>
</dbReference>
<proteinExistence type="predicted"/>
<dbReference type="RefSeq" id="WP_106307637.1">
    <property type="nucleotide sequence ID" value="NZ_PVWO01000246.1"/>
</dbReference>
<evidence type="ECO:0000313" key="6">
    <source>
        <dbReference type="Proteomes" id="UP000238937"/>
    </source>
</evidence>
<evidence type="ECO:0000256" key="1">
    <source>
        <dbReference type="ARBA" id="ARBA00023015"/>
    </source>
</evidence>
<dbReference type="EMBL" id="PVWO01000246">
    <property type="protein sequence ID" value="PSB54620.1"/>
    <property type="molecule type" value="Genomic_DNA"/>
</dbReference>
<organism evidence="5 6">
    <name type="scientific">Chamaesiphon polymorphus CCALA 037</name>
    <dbReference type="NCBI Taxonomy" id="2107692"/>
    <lineage>
        <taxon>Bacteria</taxon>
        <taxon>Bacillati</taxon>
        <taxon>Cyanobacteriota</taxon>
        <taxon>Cyanophyceae</taxon>
        <taxon>Gomontiellales</taxon>
        <taxon>Chamaesiphonaceae</taxon>
        <taxon>Chamaesiphon</taxon>
    </lineage>
</organism>
<keyword evidence="1" id="KW-0805">Transcription regulation</keyword>
<reference evidence="5 6" key="1">
    <citation type="submission" date="2018-03" db="EMBL/GenBank/DDBJ databases">
        <title>The ancient ancestry and fast evolution of plastids.</title>
        <authorList>
            <person name="Moore K.R."/>
            <person name="Magnabosco C."/>
            <person name="Momper L."/>
            <person name="Gold D.A."/>
            <person name="Bosak T."/>
            <person name="Fournier G.P."/>
        </authorList>
    </citation>
    <scope>NUCLEOTIDE SEQUENCE [LARGE SCALE GENOMIC DNA]</scope>
    <source>
        <strain evidence="5 6">CCALA 037</strain>
    </source>
</reference>
<gene>
    <name evidence="5" type="ORF">C7B77_17620</name>
</gene>
<dbReference type="GO" id="GO:0003677">
    <property type="term" value="F:DNA binding"/>
    <property type="evidence" value="ECO:0007669"/>
    <property type="project" value="UniProtKB-KW"/>
</dbReference>
<dbReference type="SUPFAM" id="SSF46785">
    <property type="entry name" value="Winged helix' DNA-binding domain"/>
    <property type="match status" value="1"/>
</dbReference>
<keyword evidence="6" id="KW-1185">Reference proteome</keyword>
<dbReference type="PANTHER" id="PTHR33204">
    <property type="entry name" value="TRANSCRIPTIONAL REGULATOR, MARR FAMILY"/>
    <property type="match status" value="1"/>
</dbReference>
<dbReference type="Pfam" id="PF01638">
    <property type="entry name" value="HxlR"/>
    <property type="match status" value="1"/>
</dbReference>
<dbReference type="Proteomes" id="UP000238937">
    <property type="component" value="Unassembled WGS sequence"/>
</dbReference>
<keyword evidence="2" id="KW-0238">DNA-binding</keyword>
<keyword evidence="3" id="KW-0804">Transcription</keyword>
<feature type="domain" description="HTH hxlR-type" evidence="4">
    <location>
        <begin position="16"/>
        <end position="116"/>
    </location>
</feature>
<comment type="caution">
    <text evidence="5">The sequence shown here is derived from an EMBL/GenBank/DDBJ whole genome shotgun (WGS) entry which is preliminary data.</text>
</comment>
<dbReference type="InterPro" id="IPR036390">
    <property type="entry name" value="WH_DNA-bd_sf"/>
</dbReference>
<evidence type="ECO:0000313" key="5">
    <source>
        <dbReference type="EMBL" id="PSB54620.1"/>
    </source>
</evidence>
<accession>A0A2T1GBC6</accession>
<dbReference type="PROSITE" id="PS51118">
    <property type="entry name" value="HTH_HXLR"/>
    <property type="match status" value="1"/>
</dbReference>
<protein>
    <submittedName>
        <fullName evidence="5">Transcriptional regulator</fullName>
    </submittedName>
</protein>
<sequence>MTEIPSVRAPEILEKIPDVAEAVEVVFGCKWSLRILALIRKGICRPGAIERELDGLTTKVQNYYFRRMIGLGILEKIVYPAVPPHVEYHLTDFGQRFVPILDSIEQLQTELELDRNNQIL</sequence>
<evidence type="ECO:0000256" key="3">
    <source>
        <dbReference type="ARBA" id="ARBA00023163"/>
    </source>
</evidence>
<dbReference type="OrthoDB" id="9791143at2"/>
<evidence type="ECO:0000256" key="2">
    <source>
        <dbReference type="ARBA" id="ARBA00023125"/>
    </source>
</evidence>
<evidence type="ECO:0000259" key="4">
    <source>
        <dbReference type="PROSITE" id="PS51118"/>
    </source>
</evidence>
<name>A0A2T1GBC6_9CYAN</name>
<dbReference type="PANTHER" id="PTHR33204:SF37">
    <property type="entry name" value="HTH-TYPE TRANSCRIPTIONAL REGULATOR YODB"/>
    <property type="match status" value="1"/>
</dbReference>
<dbReference type="InterPro" id="IPR002577">
    <property type="entry name" value="HTH_HxlR"/>
</dbReference>
<dbReference type="AlphaFoldDB" id="A0A2T1GBC6"/>